<sequence length="427" mass="47320">MLRPCPALPVRYVGARTGMGAGMARAVAMMKAFGVALLFLLIAACLATVIVPPFLDRIYYEGPASRHYDGARFFNPDGEIDMPAPPGTSRQGFIARWLLGDDDRPGWPDAVAVKPAHPAPFAAPRGMVATWVGHATVLVQAAGINILTDPIWSDHASPFPPLGPKRVAEPGIRMKDLPRIDLIVISHNHYDHLDIPTLKALWQRDRPRIVTALGNDAILKANGIPSVALDWGQSVTGAQLNGLVPEAVIQCENYEHCPDYRVHATRNHHWSSRWFTDRNRALWSSFLIETRAGNIYFAGDTGAGDMGWTGDATRFGPIRLALIPIGAFRFWPGQMESDAHIGPRRAVELFERLGASTAIPIHWGTFRLSYEKRDTPPRMLEQYLRCEGIERRRFAPVRIGQSLLVPNVSPVPREPKHCDQRAIDALQ</sequence>
<dbReference type="Proteomes" id="UP000590524">
    <property type="component" value="Unassembled WGS sequence"/>
</dbReference>
<organism evidence="2 3">
    <name type="scientific">Sphingobium scionense</name>
    <dbReference type="NCBI Taxonomy" id="1404341"/>
    <lineage>
        <taxon>Bacteria</taxon>
        <taxon>Pseudomonadati</taxon>
        <taxon>Pseudomonadota</taxon>
        <taxon>Alphaproteobacteria</taxon>
        <taxon>Sphingomonadales</taxon>
        <taxon>Sphingomonadaceae</taxon>
        <taxon>Sphingobium</taxon>
    </lineage>
</organism>
<dbReference type="GO" id="GO:0005737">
    <property type="term" value="C:cytoplasm"/>
    <property type="evidence" value="ECO:0007669"/>
    <property type="project" value="TreeGrafter"/>
</dbReference>
<protein>
    <submittedName>
        <fullName evidence="2">L-ascorbate metabolism protein UlaG (Beta-lactamase superfamily)</fullName>
    </submittedName>
</protein>
<name>A0A7W6PW99_9SPHN</name>
<dbReference type="InterPro" id="IPR001279">
    <property type="entry name" value="Metallo-B-lactamas"/>
</dbReference>
<reference evidence="2 3" key="1">
    <citation type="submission" date="2020-08" db="EMBL/GenBank/DDBJ databases">
        <title>Genomic Encyclopedia of Type Strains, Phase IV (KMG-IV): sequencing the most valuable type-strain genomes for metagenomic binning, comparative biology and taxonomic classification.</title>
        <authorList>
            <person name="Goeker M."/>
        </authorList>
    </citation>
    <scope>NUCLEOTIDE SEQUENCE [LARGE SCALE GENOMIC DNA]</scope>
    <source>
        <strain evidence="2 3">DSM 19371</strain>
    </source>
</reference>
<evidence type="ECO:0000313" key="3">
    <source>
        <dbReference type="Proteomes" id="UP000590524"/>
    </source>
</evidence>
<evidence type="ECO:0000313" key="2">
    <source>
        <dbReference type="EMBL" id="MBB4147690.1"/>
    </source>
</evidence>
<evidence type="ECO:0000259" key="1">
    <source>
        <dbReference type="Pfam" id="PF12706"/>
    </source>
</evidence>
<dbReference type="Gene3D" id="3.60.15.10">
    <property type="entry name" value="Ribonuclease Z/Hydroxyacylglutathione hydrolase-like"/>
    <property type="match status" value="1"/>
</dbReference>
<dbReference type="EMBL" id="JACIEU010000005">
    <property type="protein sequence ID" value="MBB4147690.1"/>
    <property type="molecule type" value="Genomic_DNA"/>
</dbReference>
<keyword evidence="3" id="KW-1185">Reference proteome</keyword>
<gene>
    <name evidence="2" type="ORF">GGQ90_001465</name>
</gene>
<comment type="caution">
    <text evidence="2">The sequence shown here is derived from an EMBL/GenBank/DDBJ whole genome shotgun (WGS) entry which is preliminary data.</text>
</comment>
<dbReference type="InterPro" id="IPR036866">
    <property type="entry name" value="RibonucZ/Hydroxyglut_hydro"/>
</dbReference>
<dbReference type="SUPFAM" id="SSF56281">
    <property type="entry name" value="Metallo-hydrolase/oxidoreductase"/>
    <property type="match status" value="1"/>
</dbReference>
<dbReference type="Pfam" id="PF12706">
    <property type="entry name" value="Lactamase_B_2"/>
    <property type="match status" value="1"/>
</dbReference>
<dbReference type="PANTHER" id="PTHR15032">
    <property type="entry name" value="N-ACYL-PHOSPHATIDYLETHANOLAMINE-HYDROLYZING PHOSPHOLIPASE D"/>
    <property type="match status" value="1"/>
</dbReference>
<dbReference type="AlphaFoldDB" id="A0A7W6PW99"/>
<dbReference type="PANTHER" id="PTHR15032:SF4">
    <property type="entry name" value="N-ACYL-PHOSPHATIDYLETHANOLAMINE-HYDROLYZING PHOSPHOLIPASE D"/>
    <property type="match status" value="1"/>
</dbReference>
<proteinExistence type="predicted"/>
<feature type="domain" description="Metallo-beta-lactamase" evidence="1">
    <location>
        <begin position="145"/>
        <end position="363"/>
    </location>
</feature>
<accession>A0A7W6PW99</accession>